<gene>
    <name evidence="1" type="ORF">RHOFW104T7_00745</name>
</gene>
<keyword evidence="2" id="KW-1185">Reference proteome</keyword>
<dbReference type="EMBL" id="LVJS01000107">
    <property type="protein sequence ID" value="KZC22434.1"/>
    <property type="molecule type" value="Genomic_DNA"/>
</dbReference>
<reference evidence="1 2" key="1">
    <citation type="journal article" date="2016" name="MBio">
        <title>Lateral Gene Transfer in a Heavy Metal-Contaminated-Groundwater Microbial Community.</title>
        <authorList>
            <person name="Hemme C.L."/>
            <person name="Green S.J."/>
            <person name="Rishishwar L."/>
            <person name="Prakash O."/>
            <person name="Pettenato A."/>
            <person name="Chakraborty R."/>
            <person name="Deutschbauer A.M."/>
            <person name="Van Nostrand J.D."/>
            <person name="Wu L."/>
            <person name="He Z."/>
            <person name="Jordan I.K."/>
            <person name="Hazen T.C."/>
            <person name="Arkin A.P."/>
            <person name="Kostka J.E."/>
            <person name="Zhou J."/>
        </authorList>
    </citation>
    <scope>NUCLEOTIDE SEQUENCE [LARGE SCALE GENOMIC DNA]</scope>
    <source>
        <strain evidence="1 2">FW104-T7</strain>
    </source>
</reference>
<evidence type="ECO:0000313" key="2">
    <source>
        <dbReference type="Proteomes" id="UP000076131"/>
    </source>
</evidence>
<accession>A0A154QDW1</accession>
<evidence type="ECO:0000313" key="1">
    <source>
        <dbReference type="EMBL" id="KZC22434.1"/>
    </source>
</evidence>
<comment type="caution">
    <text evidence="1">The sequence shown here is derived from an EMBL/GenBank/DDBJ whole genome shotgun (WGS) entry which is preliminary data.</text>
</comment>
<sequence length="68" mass="7328">MFSPFTELSLPTHRVRVGEATADATMKRVLRPTASARGTALHAARSAMLPRLDAIDGRTDTVVDHRGA</sequence>
<protein>
    <submittedName>
        <fullName evidence="1">Uncharacterized protein</fullName>
    </submittedName>
</protein>
<dbReference type="AlphaFoldDB" id="A0A154QDW1"/>
<name>A0A154QDW1_9GAMM</name>
<organism evidence="1 2">
    <name type="scientific">Rhodanobacter thiooxydans</name>
    <dbReference type="NCBI Taxonomy" id="416169"/>
    <lineage>
        <taxon>Bacteria</taxon>
        <taxon>Pseudomonadati</taxon>
        <taxon>Pseudomonadota</taxon>
        <taxon>Gammaproteobacteria</taxon>
        <taxon>Lysobacterales</taxon>
        <taxon>Rhodanobacteraceae</taxon>
        <taxon>Rhodanobacter</taxon>
    </lineage>
</organism>
<dbReference type="Proteomes" id="UP000076131">
    <property type="component" value="Unassembled WGS sequence"/>
</dbReference>
<proteinExistence type="predicted"/>
<dbReference type="STRING" id="416169.RHOFW104T7_00745"/>